<reference evidence="3 4" key="1">
    <citation type="journal article" date="2019" name="Int. J. Syst. Evol. Microbiol.">
        <title>The Global Catalogue of Microorganisms (GCM) 10K type strain sequencing project: providing services to taxonomists for standard genome sequencing and annotation.</title>
        <authorList>
            <consortium name="The Broad Institute Genomics Platform"/>
            <consortium name="The Broad Institute Genome Sequencing Center for Infectious Disease"/>
            <person name="Wu L."/>
            <person name="Ma J."/>
        </authorList>
    </citation>
    <scope>NUCLEOTIDE SEQUENCE [LARGE SCALE GENOMIC DNA]</scope>
    <source>
        <strain evidence="3 4">GX21</strain>
    </source>
</reference>
<dbReference type="InterPro" id="IPR006311">
    <property type="entry name" value="TAT_signal"/>
</dbReference>
<dbReference type="PROSITE" id="PS51318">
    <property type="entry name" value="TAT"/>
    <property type="match status" value="1"/>
</dbReference>
<dbReference type="PANTHER" id="PTHR19328:SF75">
    <property type="entry name" value="ALDOSE SUGAR DEHYDROGENASE YLII"/>
    <property type="match status" value="1"/>
</dbReference>
<evidence type="ECO:0000259" key="2">
    <source>
        <dbReference type="Pfam" id="PF07995"/>
    </source>
</evidence>
<dbReference type="RefSeq" id="WP_379702385.1">
    <property type="nucleotide sequence ID" value="NZ_JBHTAT010000001.1"/>
</dbReference>
<protein>
    <submittedName>
        <fullName evidence="3">PQQ-dependent sugar dehydrogenase</fullName>
    </submittedName>
</protein>
<accession>A0ABD5ZUL3</accession>
<feature type="domain" description="Glucose/Sorbosone dehydrogenase" evidence="2">
    <location>
        <begin position="78"/>
        <end position="309"/>
    </location>
</feature>
<dbReference type="InterPro" id="IPR011042">
    <property type="entry name" value="6-blade_b-propeller_TolB-like"/>
</dbReference>
<proteinExistence type="predicted"/>
<keyword evidence="4" id="KW-1185">Reference proteome</keyword>
<comment type="caution">
    <text evidence="3">The sequence shown here is derived from an EMBL/GenBank/DDBJ whole genome shotgun (WGS) entry which is preliminary data.</text>
</comment>
<dbReference type="PANTHER" id="PTHR19328">
    <property type="entry name" value="HEDGEHOG-INTERACTING PROTEIN"/>
    <property type="match status" value="1"/>
</dbReference>
<organism evidence="3 4">
    <name type="scientific">Haloplanus litoreus</name>
    <dbReference type="NCBI Taxonomy" id="767515"/>
    <lineage>
        <taxon>Archaea</taxon>
        <taxon>Methanobacteriati</taxon>
        <taxon>Methanobacteriota</taxon>
        <taxon>Stenosarchaea group</taxon>
        <taxon>Halobacteria</taxon>
        <taxon>Halobacteriales</taxon>
        <taxon>Haloferacaceae</taxon>
        <taxon>Haloplanus</taxon>
    </lineage>
</organism>
<dbReference type="Proteomes" id="UP001596434">
    <property type="component" value="Unassembled WGS sequence"/>
</dbReference>
<dbReference type="InterPro" id="IPR011041">
    <property type="entry name" value="Quinoprot_gluc/sorb_DH_b-prop"/>
</dbReference>
<evidence type="ECO:0000313" key="4">
    <source>
        <dbReference type="Proteomes" id="UP001596434"/>
    </source>
</evidence>
<evidence type="ECO:0000313" key="3">
    <source>
        <dbReference type="EMBL" id="MFC7254177.1"/>
    </source>
</evidence>
<dbReference type="InterPro" id="IPR012938">
    <property type="entry name" value="Glc/Sorbosone_DH"/>
</dbReference>
<dbReference type="PROSITE" id="PS51257">
    <property type="entry name" value="PROKAR_LIPOPROTEIN"/>
    <property type="match status" value="1"/>
</dbReference>
<feature type="compositionally biased region" description="Low complexity" evidence="1">
    <location>
        <begin position="28"/>
        <end position="52"/>
    </location>
</feature>
<dbReference type="EMBL" id="JBHTAT010000001">
    <property type="protein sequence ID" value="MFC7254177.1"/>
    <property type="molecule type" value="Genomic_DNA"/>
</dbReference>
<gene>
    <name evidence="3" type="ORF">ACFQKE_02435</name>
</gene>
<dbReference type="Gene3D" id="2.120.10.30">
    <property type="entry name" value="TolB, C-terminal domain"/>
    <property type="match status" value="1"/>
</dbReference>
<dbReference type="SUPFAM" id="SSF50952">
    <property type="entry name" value="Soluble quinoprotein glucose dehydrogenase"/>
    <property type="match status" value="1"/>
</dbReference>
<name>A0ABD5ZUL3_9EURY</name>
<evidence type="ECO:0000256" key="1">
    <source>
        <dbReference type="SAM" id="MobiDB-lite"/>
    </source>
</evidence>
<dbReference type="AlphaFoldDB" id="A0ABD5ZUL3"/>
<dbReference type="Pfam" id="PF07995">
    <property type="entry name" value="GSDH"/>
    <property type="match status" value="1"/>
</dbReference>
<dbReference type="GeneID" id="96952472"/>
<feature type="region of interest" description="Disordered" evidence="1">
    <location>
        <begin position="24"/>
        <end position="56"/>
    </location>
</feature>
<sequence length="446" mass="47010">MPADRRQLLRYTAVALVGGLAGCGGGSSASEGTSDSPTTSSTGSPTATATADRSGVGTERIAEGFTAPTDVVFPAGPDRPFVADQPGQVYVGDATDPFLDLSDRVVDLRSGPDERGLLGLALHPDFPDDDRLFVRYSAPLRESAPPGYSHTFVLSAFPVDPDGRSVGSEQVVLEIPQPQPNHNAGAIVFGPDGFLYVGVGDGGGSGDVGRGHAEDWYERVRGGNGQDVTTNLLGSVLRIDVAGDPYAVPEDNPLVGRDGLDEQWAWGFRNPWRFSFDDGALLVADVGQARYEEVNRVERGGNYGWNVHEGTACFDPSAPRDEPAGCPSHTLSGADLRDPVVEYPHPGIGDGDDPTGVAAVGGYRYRGSVDVLDGRYVFADWRADGQLFLADPAEDGLWPLSTVPVRDASVPFLRAFGRDSAGALYVLTSERPGVAGATGTCYRLVA</sequence>